<keyword evidence="1" id="KW-0472">Membrane</keyword>
<comment type="caution">
    <text evidence="2">The sequence shown here is derived from an EMBL/GenBank/DDBJ whole genome shotgun (WGS) entry which is preliminary data.</text>
</comment>
<keyword evidence="1" id="KW-0812">Transmembrane</keyword>
<protein>
    <submittedName>
        <fullName evidence="2">Uncharacterized protein</fullName>
    </submittedName>
</protein>
<dbReference type="Proteomes" id="UP000054630">
    <property type="component" value="Unassembled WGS sequence"/>
</dbReference>
<dbReference type="AlphaFoldDB" id="A0A0V0SEB4"/>
<dbReference type="EMBL" id="JYDL01000014">
    <property type="protein sequence ID" value="KRX25101.1"/>
    <property type="molecule type" value="Genomic_DNA"/>
</dbReference>
<accession>A0A0V0SEB4</accession>
<gene>
    <name evidence="2" type="ORF">T07_6527</name>
</gene>
<evidence type="ECO:0000313" key="2">
    <source>
        <dbReference type="EMBL" id="KRX25101.1"/>
    </source>
</evidence>
<organism evidence="2 3">
    <name type="scientific">Trichinella nelsoni</name>
    <dbReference type="NCBI Taxonomy" id="6336"/>
    <lineage>
        <taxon>Eukaryota</taxon>
        <taxon>Metazoa</taxon>
        <taxon>Ecdysozoa</taxon>
        <taxon>Nematoda</taxon>
        <taxon>Enoplea</taxon>
        <taxon>Dorylaimia</taxon>
        <taxon>Trichinellida</taxon>
        <taxon>Trichinellidae</taxon>
        <taxon>Trichinella</taxon>
    </lineage>
</organism>
<feature type="transmembrane region" description="Helical" evidence="1">
    <location>
        <begin position="69"/>
        <end position="91"/>
    </location>
</feature>
<name>A0A0V0SEB4_9BILA</name>
<keyword evidence="3" id="KW-1185">Reference proteome</keyword>
<proteinExistence type="predicted"/>
<keyword evidence="1" id="KW-1133">Transmembrane helix</keyword>
<evidence type="ECO:0000313" key="3">
    <source>
        <dbReference type="Proteomes" id="UP000054630"/>
    </source>
</evidence>
<evidence type="ECO:0000256" key="1">
    <source>
        <dbReference type="SAM" id="Phobius"/>
    </source>
</evidence>
<feature type="transmembrane region" description="Helical" evidence="1">
    <location>
        <begin position="42"/>
        <end position="63"/>
    </location>
</feature>
<reference evidence="2 3" key="1">
    <citation type="submission" date="2015-01" db="EMBL/GenBank/DDBJ databases">
        <title>Evolution of Trichinella species and genotypes.</title>
        <authorList>
            <person name="Korhonen P.K."/>
            <person name="Edoardo P."/>
            <person name="Giuseppe L.R."/>
            <person name="Gasser R.B."/>
        </authorList>
    </citation>
    <scope>NUCLEOTIDE SEQUENCE [LARGE SCALE GENOMIC DNA]</scope>
    <source>
        <strain evidence="2">ISS37</strain>
    </source>
</reference>
<sequence>MYKHDASVRLLSYAGFTYTGIRKNKQSITLQLHFLRHLRRRLPFQAAVVVVQIGLLVLFLLAHRLVVPLAFQLVVPLVLHVVLQVAALVALY</sequence>